<proteinExistence type="evidence at transcript level"/>
<feature type="region of interest" description="Disordered" evidence="3">
    <location>
        <begin position="450"/>
        <end position="484"/>
    </location>
</feature>
<protein>
    <submittedName>
        <fullName evidence="4">Putative forked protein</fullName>
    </submittedName>
</protein>
<feature type="compositionally biased region" description="Basic and acidic residues" evidence="3">
    <location>
        <begin position="456"/>
        <end position="467"/>
    </location>
</feature>
<dbReference type="EMBL" id="GDUN01000317">
    <property type="protein sequence ID" value="JAN95602.1"/>
    <property type="molecule type" value="mRNA"/>
</dbReference>
<feature type="compositionally biased region" description="Low complexity" evidence="3">
    <location>
        <begin position="211"/>
        <end position="223"/>
    </location>
</feature>
<dbReference type="GO" id="GO:0051017">
    <property type="term" value="P:actin filament bundle assembly"/>
    <property type="evidence" value="ECO:0007669"/>
    <property type="project" value="TreeGrafter"/>
</dbReference>
<evidence type="ECO:0000256" key="1">
    <source>
        <dbReference type="ARBA" id="ARBA00022737"/>
    </source>
</evidence>
<dbReference type="InterPro" id="IPR052420">
    <property type="entry name" value="Espin/Espin-like"/>
</dbReference>
<feature type="non-terminal residue" evidence="4">
    <location>
        <position position="1"/>
    </location>
</feature>
<feature type="region of interest" description="Disordered" evidence="3">
    <location>
        <begin position="181"/>
        <end position="254"/>
    </location>
</feature>
<feature type="compositionally biased region" description="Pro residues" evidence="3">
    <location>
        <begin position="187"/>
        <end position="202"/>
    </location>
</feature>
<evidence type="ECO:0000313" key="4">
    <source>
        <dbReference type="EMBL" id="JAN95602.1"/>
    </source>
</evidence>
<dbReference type="VEuPathDB" id="VectorBase:AAEL018112"/>
<evidence type="ECO:0000256" key="3">
    <source>
        <dbReference type="SAM" id="MobiDB-lite"/>
    </source>
</evidence>
<sequence>RIGYHLSNNLIYSNNFRFYAINFVSRCKISIIFLDKGLAKSSALNFIPTRVTHPEYITVPTASNGSSTKAGAVVDDQYYGQQQLYQSRSNSALSSSSHGPNLVNKQLVLPFVPPAFPNGSADGSNHLIKPSEYLKSISDKRSNAGSQRLVRVLIVLFLVLISRHSIRSSDTEDYMPLNASITVQTGPEPPKPPPPPPAPPMLFPLNGGTINSSANKTNASANKDGSQTGTNKSTNGNIPPPPPPQDSTIRKQQQPLSAISIQDLNSVQLRRTDKMLSKTFSAPTRSMSMQCLSSTNEQFLSQKTDLIAELKMSKDIAGVKKMKVERAKMEDKQATEVYSEVTRQFTAANYVDQVPDRDHQGNLIPDWKRQMLAKKAAEKAKKEFEDRLAREAEDRRLSAIPKWKRDLMARKEEAENKLKSSIYTPRVEETHRRTDTWRSRMSHRAMSIDNISFTSQHEDSVGSRFNKENTLNNQHNGNGNHHNG</sequence>
<feature type="compositionally biased region" description="Polar residues" evidence="3">
    <location>
        <begin position="224"/>
        <end position="237"/>
    </location>
</feature>
<dbReference type="GO" id="GO:0005737">
    <property type="term" value="C:cytoplasm"/>
    <property type="evidence" value="ECO:0007669"/>
    <property type="project" value="TreeGrafter"/>
</dbReference>
<reference evidence="4" key="1">
    <citation type="journal article" date="2016" name="PLoS ONE">
        <title>A Deep Insight into the Sialome of Male and Female Aedes aegypti Mosquitoes.</title>
        <authorList>
            <person name="Ribeiro J.M."/>
            <person name="Martin-Martin I."/>
            <person name="Arca B."/>
            <person name="Calvo E."/>
        </authorList>
    </citation>
    <scope>NUCLEOTIDE SEQUENCE</scope>
    <source>
        <strain evidence="4">Liverpool</strain>
        <tissue evidence="4">Salivary glands</tissue>
    </source>
</reference>
<keyword evidence="2" id="KW-0040">ANK repeat</keyword>
<dbReference type="AlphaFoldDB" id="A0A0P6J5Z5"/>
<feature type="compositionally biased region" description="Low complexity" evidence="3">
    <location>
        <begin position="472"/>
        <end position="484"/>
    </location>
</feature>
<name>A0A0P6J5Z5_AEDAE</name>
<dbReference type="GO" id="GO:0051015">
    <property type="term" value="F:actin filament binding"/>
    <property type="evidence" value="ECO:0007669"/>
    <property type="project" value="TreeGrafter"/>
</dbReference>
<accession>A0A0P6J5Z5</accession>
<keyword evidence="1" id="KW-0677">Repeat</keyword>
<organism evidence="4">
    <name type="scientific">Aedes aegypti</name>
    <name type="common">Yellowfever mosquito</name>
    <name type="synonym">Culex aegypti</name>
    <dbReference type="NCBI Taxonomy" id="7159"/>
    <lineage>
        <taxon>Eukaryota</taxon>
        <taxon>Metazoa</taxon>
        <taxon>Ecdysozoa</taxon>
        <taxon>Arthropoda</taxon>
        <taxon>Hexapoda</taxon>
        <taxon>Insecta</taxon>
        <taxon>Pterygota</taxon>
        <taxon>Neoptera</taxon>
        <taxon>Endopterygota</taxon>
        <taxon>Diptera</taxon>
        <taxon>Nematocera</taxon>
        <taxon>Culicoidea</taxon>
        <taxon>Culicidae</taxon>
        <taxon>Culicinae</taxon>
        <taxon>Aedini</taxon>
        <taxon>Aedes</taxon>
        <taxon>Stegomyia</taxon>
    </lineage>
</organism>
<evidence type="ECO:0000256" key="2">
    <source>
        <dbReference type="ARBA" id="ARBA00023043"/>
    </source>
</evidence>
<dbReference type="PANTHER" id="PTHR24153:SF8">
    <property type="entry name" value="FORKED, ISOFORM F"/>
    <property type="match status" value="1"/>
</dbReference>
<dbReference type="PANTHER" id="PTHR24153">
    <property type="entry name" value="ESPIN"/>
    <property type="match status" value="1"/>
</dbReference>
<feature type="non-terminal residue" evidence="4">
    <location>
        <position position="484"/>
    </location>
</feature>